<proteinExistence type="predicted"/>
<reference evidence="3 4" key="1">
    <citation type="submission" date="2024-10" db="EMBL/GenBank/DDBJ databases">
        <title>Updated reference genomes for cyclostephanoid diatoms.</title>
        <authorList>
            <person name="Roberts W.R."/>
            <person name="Alverson A.J."/>
        </authorList>
    </citation>
    <scope>NUCLEOTIDE SEQUENCE [LARGE SCALE GENOMIC DNA]</scope>
    <source>
        <strain evidence="3 4">AJA232-27</strain>
    </source>
</reference>
<keyword evidence="2" id="KW-0472">Membrane</keyword>
<feature type="region of interest" description="Disordered" evidence="1">
    <location>
        <begin position="1"/>
        <end position="22"/>
    </location>
</feature>
<gene>
    <name evidence="3" type="ORF">ACHAWU_007423</name>
</gene>
<protein>
    <recommendedName>
        <fullName evidence="5">Right handed beta helix domain-containing protein</fullName>
    </recommendedName>
</protein>
<keyword evidence="2" id="KW-1133">Transmembrane helix</keyword>
<dbReference type="Proteomes" id="UP001530293">
    <property type="component" value="Unassembled WGS sequence"/>
</dbReference>
<comment type="caution">
    <text evidence="3">The sequence shown here is derived from an EMBL/GenBank/DDBJ whole genome shotgun (WGS) entry which is preliminary data.</text>
</comment>
<feature type="compositionally biased region" description="Gly residues" evidence="1">
    <location>
        <begin position="85"/>
        <end position="95"/>
    </location>
</feature>
<evidence type="ECO:0000256" key="1">
    <source>
        <dbReference type="SAM" id="MobiDB-lite"/>
    </source>
</evidence>
<feature type="compositionally biased region" description="Low complexity" evidence="1">
    <location>
        <begin position="103"/>
        <end position="123"/>
    </location>
</feature>
<feature type="region of interest" description="Disordered" evidence="1">
    <location>
        <begin position="203"/>
        <end position="222"/>
    </location>
</feature>
<feature type="transmembrane region" description="Helical" evidence="2">
    <location>
        <begin position="724"/>
        <end position="746"/>
    </location>
</feature>
<dbReference type="EMBL" id="JALLBG020000153">
    <property type="protein sequence ID" value="KAL3761262.1"/>
    <property type="molecule type" value="Genomic_DNA"/>
</dbReference>
<evidence type="ECO:0000256" key="2">
    <source>
        <dbReference type="SAM" id="Phobius"/>
    </source>
</evidence>
<evidence type="ECO:0008006" key="5">
    <source>
        <dbReference type="Google" id="ProtNLM"/>
    </source>
</evidence>
<feature type="region of interest" description="Disordered" evidence="1">
    <location>
        <begin position="76"/>
        <end position="132"/>
    </location>
</feature>
<keyword evidence="4" id="KW-1185">Reference proteome</keyword>
<feature type="compositionally biased region" description="Low complexity" evidence="1">
    <location>
        <begin position="1"/>
        <end position="19"/>
    </location>
</feature>
<dbReference type="AlphaFoldDB" id="A0ABD3MCD2"/>
<organism evidence="3 4">
    <name type="scientific">Discostella pseudostelligera</name>
    <dbReference type="NCBI Taxonomy" id="259834"/>
    <lineage>
        <taxon>Eukaryota</taxon>
        <taxon>Sar</taxon>
        <taxon>Stramenopiles</taxon>
        <taxon>Ochrophyta</taxon>
        <taxon>Bacillariophyta</taxon>
        <taxon>Coscinodiscophyceae</taxon>
        <taxon>Thalassiosirophycidae</taxon>
        <taxon>Stephanodiscales</taxon>
        <taxon>Stephanodiscaceae</taxon>
        <taxon>Discostella</taxon>
    </lineage>
</organism>
<accession>A0ABD3MCD2</accession>
<evidence type="ECO:0000313" key="4">
    <source>
        <dbReference type="Proteomes" id="UP001530293"/>
    </source>
</evidence>
<evidence type="ECO:0000313" key="3">
    <source>
        <dbReference type="EMBL" id="KAL3761262.1"/>
    </source>
</evidence>
<sequence>MNTTSSTSSSNTAEQQQQQQHHHPIIISGFTFRDASQASILMNDPHGNISFNDCAWENNVGLATMVIDGRYDGADGSDDAAGGEEVVGGGGGGGGGEDDLGIVEDLLGDSSGSAEEDGSTTSTNTGPNEIMSTTTASTISNLANFILTTSATSFITTPPMLDSELSPFEIINDDDDEMVATTEAPPLDDLEVNNRELVFLDEEEEEDVDEVDRTSRQAEGGGESWMYGTRELLDASDAPLSIISIENCVFNGNKGNSTIIVSSNFEELLTTAEQGLGSLDTGGRRYLETPKFAHWIHLVMNGTSFTTEAVNGAIIDNYGGRLQLSSCTYANNTAESMIKSEYGTLVMTSSEFDTNEMTSDAGVVVLDSESSLELNEFNCDASASNTSNSCAGIDYGGNCIAFDSCDTLTDETSLGEGEGPCFTDWDNLVVAVRDRPRNEIVFTICPGAALIATANPVVIKANSITIQCGTTLSQSKNCFISGGYSQFHIEGSSSGVILERLSMSATTGSNIIAVGTSDASLTVRDCEFIMNEGSSTIIINNGNTIGSSTSPVTATAAAAAAMSVEVINCTFARNQLSFGTIANNGGELSVFNSRFVENTGTGGNIVVMKRGTCNVRGCCFSLSSSVAPGTIFVEEGSVVIGNENNFGSENTAGGYVDGSTCFDIFQQAKDADCLNSGSTKCTGSCKEFTASTCRLDDTGENSTANGDISIPAFNKSGGSLSSKIVPITVATIVCVFIVLGLVGIILRRRKTNGRRFRRRGSNRSEYDGVDSDNYNY</sequence>
<keyword evidence="2" id="KW-0812">Transmembrane</keyword>
<name>A0ABD3MCD2_9STRA</name>